<keyword evidence="1" id="KW-0812">Transmembrane</keyword>
<dbReference type="EMBL" id="JAODUO010000940">
    <property type="protein sequence ID" value="KAK2172684.1"/>
    <property type="molecule type" value="Genomic_DNA"/>
</dbReference>
<evidence type="ECO:0000313" key="2">
    <source>
        <dbReference type="EMBL" id="KAK2172684.1"/>
    </source>
</evidence>
<name>A0AAD9KJD8_RIDPI</name>
<accession>A0AAD9KJD8</accession>
<proteinExistence type="predicted"/>
<reference evidence="2" key="1">
    <citation type="journal article" date="2023" name="Mol. Biol. Evol.">
        <title>Third-Generation Sequencing Reveals the Adaptive Role of the Epigenome in Three Deep-Sea Polychaetes.</title>
        <authorList>
            <person name="Perez M."/>
            <person name="Aroh O."/>
            <person name="Sun Y."/>
            <person name="Lan Y."/>
            <person name="Juniper S.K."/>
            <person name="Young C.R."/>
            <person name="Angers B."/>
            <person name="Qian P.Y."/>
        </authorList>
    </citation>
    <scope>NUCLEOTIDE SEQUENCE</scope>
    <source>
        <strain evidence="2">R07B-5</strain>
    </source>
</reference>
<dbReference type="AlphaFoldDB" id="A0AAD9KJD8"/>
<gene>
    <name evidence="2" type="ORF">NP493_938g00007</name>
</gene>
<keyword evidence="1" id="KW-0472">Membrane</keyword>
<keyword evidence="1" id="KW-1133">Transmembrane helix</keyword>
<sequence>MTHAKLLALIGYLWCTISTFVLKYSGAFRFIILNMWPSFNCSTRYSTGSKPTVLNSLAPTWNLGGAFKKNRTILF</sequence>
<comment type="caution">
    <text evidence="2">The sequence shown here is derived from an EMBL/GenBank/DDBJ whole genome shotgun (WGS) entry which is preliminary data.</text>
</comment>
<evidence type="ECO:0000313" key="3">
    <source>
        <dbReference type="Proteomes" id="UP001209878"/>
    </source>
</evidence>
<feature type="transmembrane region" description="Helical" evidence="1">
    <location>
        <begin position="6"/>
        <end position="25"/>
    </location>
</feature>
<protein>
    <submittedName>
        <fullName evidence="2">Uncharacterized protein</fullName>
    </submittedName>
</protein>
<evidence type="ECO:0000256" key="1">
    <source>
        <dbReference type="SAM" id="Phobius"/>
    </source>
</evidence>
<keyword evidence="3" id="KW-1185">Reference proteome</keyword>
<dbReference type="Proteomes" id="UP001209878">
    <property type="component" value="Unassembled WGS sequence"/>
</dbReference>
<organism evidence="2 3">
    <name type="scientific">Ridgeia piscesae</name>
    <name type="common">Tubeworm</name>
    <dbReference type="NCBI Taxonomy" id="27915"/>
    <lineage>
        <taxon>Eukaryota</taxon>
        <taxon>Metazoa</taxon>
        <taxon>Spiralia</taxon>
        <taxon>Lophotrochozoa</taxon>
        <taxon>Annelida</taxon>
        <taxon>Polychaeta</taxon>
        <taxon>Sedentaria</taxon>
        <taxon>Canalipalpata</taxon>
        <taxon>Sabellida</taxon>
        <taxon>Siboglinidae</taxon>
        <taxon>Ridgeia</taxon>
    </lineage>
</organism>